<dbReference type="EMBL" id="BSSV01000001">
    <property type="protein sequence ID" value="GLX84314.1"/>
    <property type="molecule type" value="Genomic_DNA"/>
</dbReference>
<comment type="caution">
    <text evidence="1">The sequence shown here is derived from an EMBL/GenBank/DDBJ whole genome shotgun (WGS) entry which is preliminary data.</text>
</comment>
<protein>
    <submittedName>
        <fullName evidence="1">Uncharacterized protein</fullName>
    </submittedName>
</protein>
<keyword evidence="2" id="KW-1185">Reference proteome</keyword>
<evidence type="ECO:0000313" key="1">
    <source>
        <dbReference type="EMBL" id="GLX84314.1"/>
    </source>
</evidence>
<sequence length="103" mass="11810">MNTIVCNWQIVTILDENDQSVGDVLFCTCIEDSRNRFQPGDYICTSRITHINTDTYLVKTVTGSLYQVLDEGKRSTIELRYLPLLRQGFSPEQIIALNLLQCH</sequence>
<proteinExistence type="predicted"/>
<name>A0ABQ6H8K3_9GAMM</name>
<gene>
    <name evidence="1" type="ORF">tloyanaT_05660</name>
</gene>
<dbReference type="RefSeq" id="WP_284295864.1">
    <property type="nucleotide sequence ID" value="NZ_BSSV01000001.1"/>
</dbReference>
<reference evidence="1 2" key="1">
    <citation type="submission" date="2023-03" db="EMBL/GenBank/DDBJ databases">
        <title>Thalassotalea loyana LMG 22536T draft genome sequence.</title>
        <authorList>
            <person name="Sawabe T."/>
        </authorList>
    </citation>
    <scope>NUCLEOTIDE SEQUENCE [LARGE SCALE GENOMIC DNA]</scope>
    <source>
        <strain evidence="1 2">LMG 22536</strain>
    </source>
</reference>
<organism evidence="1 2">
    <name type="scientific">Thalassotalea loyana</name>
    <dbReference type="NCBI Taxonomy" id="280483"/>
    <lineage>
        <taxon>Bacteria</taxon>
        <taxon>Pseudomonadati</taxon>
        <taxon>Pseudomonadota</taxon>
        <taxon>Gammaproteobacteria</taxon>
        <taxon>Alteromonadales</taxon>
        <taxon>Colwelliaceae</taxon>
        <taxon>Thalassotalea</taxon>
    </lineage>
</organism>
<accession>A0ABQ6H8K3</accession>
<dbReference type="Proteomes" id="UP001157134">
    <property type="component" value="Unassembled WGS sequence"/>
</dbReference>
<evidence type="ECO:0000313" key="2">
    <source>
        <dbReference type="Proteomes" id="UP001157134"/>
    </source>
</evidence>